<keyword evidence="1" id="KW-1133">Transmembrane helix</keyword>
<protein>
    <submittedName>
        <fullName evidence="2">Uncharacterized protein</fullName>
    </submittedName>
</protein>
<dbReference type="EMBL" id="SMMX01000014">
    <property type="protein sequence ID" value="TDA20840.1"/>
    <property type="molecule type" value="Genomic_DNA"/>
</dbReference>
<sequence>MLALGTIADALFLGSMGMLTSAVTRNTVIGYMPPLLYYALNIGMGPKLGSFYLFSMVTGSYTAKLWLFATGILMIVAAVFYQRLRKRSA</sequence>
<evidence type="ECO:0000313" key="3">
    <source>
        <dbReference type="Proteomes" id="UP000295710"/>
    </source>
</evidence>
<proteinExistence type="predicted"/>
<evidence type="ECO:0000256" key="1">
    <source>
        <dbReference type="SAM" id="Phobius"/>
    </source>
</evidence>
<keyword evidence="3" id="KW-1185">Reference proteome</keyword>
<comment type="caution">
    <text evidence="2">The sequence shown here is derived from an EMBL/GenBank/DDBJ whole genome shotgun (WGS) entry which is preliminary data.</text>
</comment>
<gene>
    <name evidence="2" type="ORF">E1963_14580</name>
</gene>
<feature type="transmembrane region" description="Helical" evidence="1">
    <location>
        <begin position="66"/>
        <end position="84"/>
    </location>
</feature>
<reference evidence="2 3" key="1">
    <citation type="journal article" date="2016" name="Nat. Microbiol.">
        <title>The Mouse Intestinal Bacterial Collection (miBC) provides host-specific insight into cultured diversity and functional potential of the gut microbiota.</title>
        <authorList>
            <person name="Lagkouvardos I."/>
            <person name="Pukall R."/>
            <person name="Abt B."/>
            <person name="Foesel B.U."/>
            <person name="Meier-Kolthoff J.P."/>
            <person name="Kumar N."/>
            <person name="Bresciani A."/>
            <person name="Martinez I."/>
            <person name="Just S."/>
            <person name="Ziegler C."/>
            <person name="Brugiroux S."/>
            <person name="Garzetti D."/>
            <person name="Wenning M."/>
            <person name="Bui T.P."/>
            <person name="Wang J."/>
            <person name="Hugenholtz F."/>
            <person name="Plugge C.M."/>
            <person name="Peterson D.A."/>
            <person name="Hornef M.W."/>
            <person name="Baines J.F."/>
            <person name="Smidt H."/>
            <person name="Walter J."/>
            <person name="Kristiansen K."/>
            <person name="Nielsen H.B."/>
            <person name="Haller D."/>
            <person name="Overmann J."/>
            <person name="Stecher B."/>
            <person name="Clavel T."/>
        </authorList>
    </citation>
    <scope>NUCLEOTIDE SEQUENCE [LARGE SCALE GENOMIC DNA]</scope>
    <source>
        <strain evidence="2 3">DSM 28560</strain>
    </source>
</reference>
<keyword evidence="1" id="KW-0472">Membrane</keyword>
<dbReference type="RefSeq" id="WP_132279401.1">
    <property type="nucleotide sequence ID" value="NZ_JAOBST010000019.1"/>
</dbReference>
<accession>A0A4V2WSB0</accession>
<dbReference type="Proteomes" id="UP000295710">
    <property type="component" value="Unassembled WGS sequence"/>
</dbReference>
<name>A0A4V2WSB0_9FIRM</name>
<organism evidence="2 3">
    <name type="scientific">Extibacter muris</name>
    <dbReference type="NCBI Taxonomy" id="1796622"/>
    <lineage>
        <taxon>Bacteria</taxon>
        <taxon>Bacillati</taxon>
        <taxon>Bacillota</taxon>
        <taxon>Clostridia</taxon>
        <taxon>Lachnospirales</taxon>
        <taxon>Lachnospiraceae</taxon>
        <taxon>Extibacter</taxon>
    </lineage>
</organism>
<evidence type="ECO:0000313" key="2">
    <source>
        <dbReference type="EMBL" id="TDA20840.1"/>
    </source>
</evidence>
<feature type="transmembrane region" description="Helical" evidence="1">
    <location>
        <begin position="35"/>
        <end position="54"/>
    </location>
</feature>
<dbReference type="AlphaFoldDB" id="A0A4V2WSB0"/>
<keyword evidence="1" id="KW-0812">Transmembrane</keyword>